<name>A0A2Z7AMT0_9LAMI</name>
<dbReference type="EMBL" id="KV015664">
    <property type="protein sequence ID" value="KZV20434.1"/>
    <property type="molecule type" value="Genomic_DNA"/>
</dbReference>
<dbReference type="Proteomes" id="UP000250235">
    <property type="component" value="Unassembled WGS sequence"/>
</dbReference>
<reference evidence="2 3" key="1">
    <citation type="journal article" date="2015" name="Proc. Natl. Acad. Sci. U.S.A.">
        <title>The resurrection genome of Boea hygrometrica: A blueprint for survival of dehydration.</title>
        <authorList>
            <person name="Xiao L."/>
            <person name="Yang G."/>
            <person name="Zhang L."/>
            <person name="Yang X."/>
            <person name="Zhao S."/>
            <person name="Ji Z."/>
            <person name="Zhou Q."/>
            <person name="Hu M."/>
            <person name="Wang Y."/>
            <person name="Chen M."/>
            <person name="Xu Y."/>
            <person name="Jin H."/>
            <person name="Xiao X."/>
            <person name="Hu G."/>
            <person name="Bao F."/>
            <person name="Hu Y."/>
            <person name="Wan P."/>
            <person name="Li L."/>
            <person name="Deng X."/>
            <person name="Kuang T."/>
            <person name="Xiang C."/>
            <person name="Zhu J.K."/>
            <person name="Oliver M.J."/>
            <person name="He Y."/>
        </authorList>
    </citation>
    <scope>NUCLEOTIDE SEQUENCE [LARGE SCALE GENOMIC DNA]</scope>
    <source>
        <strain evidence="3">cv. XS01</strain>
    </source>
</reference>
<evidence type="ECO:0000313" key="2">
    <source>
        <dbReference type="EMBL" id="KZV20434.1"/>
    </source>
</evidence>
<dbReference type="AlphaFoldDB" id="A0A2Z7AMT0"/>
<keyword evidence="3" id="KW-1185">Reference proteome</keyword>
<gene>
    <name evidence="2" type="ORF">F511_30935</name>
</gene>
<organism evidence="2 3">
    <name type="scientific">Dorcoceras hygrometricum</name>
    <dbReference type="NCBI Taxonomy" id="472368"/>
    <lineage>
        <taxon>Eukaryota</taxon>
        <taxon>Viridiplantae</taxon>
        <taxon>Streptophyta</taxon>
        <taxon>Embryophyta</taxon>
        <taxon>Tracheophyta</taxon>
        <taxon>Spermatophyta</taxon>
        <taxon>Magnoliopsida</taxon>
        <taxon>eudicotyledons</taxon>
        <taxon>Gunneridae</taxon>
        <taxon>Pentapetalae</taxon>
        <taxon>asterids</taxon>
        <taxon>lamiids</taxon>
        <taxon>Lamiales</taxon>
        <taxon>Gesneriaceae</taxon>
        <taxon>Didymocarpoideae</taxon>
        <taxon>Trichosporeae</taxon>
        <taxon>Loxocarpinae</taxon>
        <taxon>Dorcoceras</taxon>
    </lineage>
</organism>
<evidence type="ECO:0000256" key="1">
    <source>
        <dbReference type="SAM" id="MobiDB-lite"/>
    </source>
</evidence>
<feature type="region of interest" description="Disordered" evidence="1">
    <location>
        <begin position="296"/>
        <end position="315"/>
    </location>
</feature>
<evidence type="ECO:0000313" key="3">
    <source>
        <dbReference type="Proteomes" id="UP000250235"/>
    </source>
</evidence>
<accession>A0A2Z7AMT0</accession>
<sequence length="878" mass="97692">MASAYYSNTVHIDFASVLAMENPGIVSVLNAMMASGLEGFLGCPTVIYESELVDFFNNGSVWDGLVVSTVNGVPVEISEQLFAETFELPVDGLADLSDMPKDKIFDARSIVSLTGEPVSLSGRKGQMKIEYRLLCDIMAKAISVKAGSFNALTVEKFSLLTAVVAAEIDASADRDKPADTTEERQWFDLSHEELIAKWAAERLVTTPDDTDEEIEAERPVFASVEAVAPVVEVCEAAADKDFLLFDDPDTVINQVLHQLDSISADKDDKSSDRAETWFDRALDEMLRNDEGAEAMDVGTTGGDQQVQFSEEEPVEKSVDEFIDADEARSLEDIISSIPVDVPLPSVGMEISKIVFGQTIYIPGVNEGDWYKAKLPKIHPEEKGKEPLQLKDPAKGRPHKEHYSLICANIDLFVDLRAKNNFVPGQGSSAVDLRVIDLLSHLHVFVLEELTKEARARGLSWKKTCCSKIFEVSPRDRGAVIARTNTTTRSSCWIRTMKRVNGTWVIEPCADQWVKIPRPIISNEVPSQRKYDDTLPLMSEFFKLLKKRWADICLEVVGFWASRRLLPVGSLHFCRSLSVIEPIFRVAPRQSPVFSFRVSQFCSVFIDYSLFSWLPTVDITDFLSSIALDRTVFRSEQIAQNTVSVTPSVQMLDEPSSSDSSSHDISMDFADTAAAAPTPDITDALNQLRASIDQIYERDDGAKLRDILSLHLSKFENKVIARLDAQDKVLGALRRDSTDHRNLLSLELRSSHKQLSTGIVTIGLDVVDIRRVVKETHQELIAKINSLDEQVAATRNDFLEFSAQSQQSLNVLTTQLNELVAYINRGGDNKKGESSSRGPHSQSQPPPPPASTPGLEQRIEMAQRNILERVMDTDRREVY</sequence>
<proteinExistence type="predicted"/>
<feature type="region of interest" description="Disordered" evidence="1">
    <location>
        <begin position="824"/>
        <end position="856"/>
    </location>
</feature>
<protein>
    <submittedName>
        <fullName evidence="2">Dystroglycan-like</fullName>
    </submittedName>
</protein>